<dbReference type="Proteomes" id="UP000830167">
    <property type="component" value="Chromosome"/>
</dbReference>
<evidence type="ECO:0000313" key="1">
    <source>
        <dbReference type="EMBL" id="UOF92513.1"/>
    </source>
</evidence>
<protein>
    <recommendedName>
        <fullName evidence="3">CRISPR-associated protein</fullName>
    </recommendedName>
</protein>
<reference evidence="1" key="1">
    <citation type="submission" date="2021-12" db="EMBL/GenBank/DDBJ databases">
        <title>Alicyclobacillaceae gen. nov., sp. nov., isolated from chalcocite enrichment system.</title>
        <authorList>
            <person name="Jiang Z."/>
        </authorList>
    </citation>
    <scope>NUCLEOTIDE SEQUENCE</scope>
    <source>
        <strain evidence="1">MYW30-H2</strain>
    </source>
</reference>
<gene>
    <name evidence="1" type="ORF">LSG31_10345</name>
</gene>
<dbReference type="EMBL" id="CP089291">
    <property type="protein sequence ID" value="UOF92513.1"/>
    <property type="molecule type" value="Genomic_DNA"/>
</dbReference>
<accession>A0ABY4CQ40</accession>
<keyword evidence="2" id="KW-1185">Reference proteome</keyword>
<sequence length="495" mass="58527">MAIVLMNIGNSDIQPERKRLTEKERRDSLSVVLEDLKSETQVLDDPQFPILSSVEKYLLNKGEKLSFLVLFYTRQQSESFGNSDTYLDFEIIQLAIAKKKLFLNESARVIGIPIQEVPYSYDHMLIHYRKAINLLEEQFNFEGTDFGQTLFISMTGGTPACNFGLLHAIHEWKKFRTNKKFIYSPRPAKDEEQPPAIDIQVNTYLSLKEVLRNLNELFEGNHYGQVKTLLKNLSVVDFNHEDVFLFLDALLMRRNQQYQRSIETLNKIRNTDFRDTLFFKSFFNQVRELIQGISIHETIDSKWLKDISFKKLLEEQYWKLVNYYHLEEYNEWTTLLMTFYENLLKIKVITLLGPQKFNKGNFSVTLRNEYTSLLKDSSDNLIHQDNFLSNNSRYPNRRTYQNLISVVDPLSLLREPESSFWVSQLEKIHKKRNELIHEFGGLNREMIEQVFLPKKWDQVLKKVLVDEFYLNIDLNPLTPIHSGFLDWIENKLLNF</sequence>
<organism evidence="1 2">
    <name type="scientific">Fodinisporobacter ferrooxydans</name>
    <dbReference type="NCBI Taxonomy" id="2901836"/>
    <lineage>
        <taxon>Bacteria</taxon>
        <taxon>Bacillati</taxon>
        <taxon>Bacillota</taxon>
        <taxon>Bacilli</taxon>
        <taxon>Bacillales</taxon>
        <taxon>Alicyclobacillaceae</taxon>
        <taxon>Fodinisporobacter</taxon>
    </lineage>
</organism>
<evidence type="ECO:0000313" key="2">
    <source>
        <dbReference type="Proteomes" id="UP000830167"/>
    </source>
</evidence>
<evidence type="ECO:0008006" key="3">
    <source>
        <dbReference type="Google" id="ProtNLM"/>
    </source>
</evidence>
<dbReference type="RefSeq" id="WP_347439182.1">
    <property type="nucleotide sequence ID" value="NZ_CP089291.1"/>
</dbReference>
<proteinExistence type="predicted"/>
<name>A0ABY4CQ40_9BACL</name>